<evidence type="ECO:0000256" key="8">
    <source>
        <dbReference type="ARBA" id="ARBA00023004"/>
    </source>
</evidence>
<dbReference type="Gene3D" id="3.20.20.70">
    <property type="entry name" value="Aldolase class I"/>
    <property type="match status" value="1"/>
</dbReference>
<keyword evidence="13" id="KW-1185">Reference proteome</keyword>
<feature type="domain" description="FAD/NAD(P)-binding" evidence="11">
    <location>
        <begin position="385"/>
        <end position="614"/>
    </location>
</feature>
<dbReference type="SUPFAM" id="SSF51905">
    <property type="entry name" value="FAD/NAD(P)-binding domain"/>
    <property type="match status" value="1"/>
</dbReference>
<dbReference type="InterPro" id="IPR001155">
    <property type="entry name" value="OxRdtase_FMN_N"/>
</dbReference>
<gene>
    <name evidence="12" type="ORF">JN12_04012</name>
</gene>
<keyword evidence="6" id="KW-0479">Metal-binding</keyword>
<dbReference type="Gene3D" id="3.50.50.60">
    <property type="entry name" value="FAD/NAD(P)-binding domain"/>
    <property type="match status" value="1"/>
</dbReference>
<accession>A0A562V0G1</accession>
<comment type="caution">
    <text evidence="12">The sequence shown here is derived from an EMBL/GenBank/DDBJ whole genome shotgun (WGS) entry which is preliminary data.</text>
</comment>
<dbReference type="OrthoDB" id="9784632at2"/>
<evidence type="ECO:0000256" key="9">
    <source>
        <dbReference type="ARBA" id="ARBA00023014"/>
    </source>
</evidence>
<name>A0A562V0G1_9BACT</name>
<sequence length="647" mass="70491">MSQYEKLFEPGTIGKMRIRNRIISAPMERNYADAYGNVTQKYIDNLVAKAAGGVGLIIIEATYVDPLGKGRVLELGLYDDRQIPGYRRLAEAVHEQGAKIGLELVYGGRQSHSNVTGVQAHGPSPVTCTVPGYFELPRELEIDEIKALVRKFAETARRSKDAGFDMVELHCAHGYLIAQFMSPYANKRTDDYGGTFEKRLRFPLEVIAAVRKACGDDFPIACRVPGDEYIDGGLTPEDVIVIAKRFEEAGVDLIDVSSGIYETAFTIVQPMGMPLGCNVHLAEGIKAAVNVPVSIAGRINDAAFADSILKEGKSDFISMARALHADPQFPNLSREGKLDDICMCIGCNQGCIDMLGTMVPVFCAINPLVGRERELAIKPAERKKRVVVVGGGPGGMSAARVAAMRGHDVSLYEKGPELGGQLLWARKALKRGELEQCIRYLATQVKKAGVDVHLNEEMDTAKVYEAKPDVVIMATGALPYIPFIPGTDRKHVHTYLDILSGKVEPGKRVLVIGGKLVGTQVAQLISSKGSSVILTETSPAVCQDAGGRTKWLLLLSVQRDTNIDIRLETSVERINDNSVILQSKGTAEEVRDIDMVVLCLGAASDNRLADELKWEGKLPEIHTIGDCSLPRKMTEAIYEGYVTALHI</sequence>
<protein>
    <submittedName>
        <fullName evidence="12">2,4-dienoyl-CoA reductase-like NADH-dependent reductase (Old Yellow Enzyme family)</fullName>
    </submittedName>
</protein>
<evidence type="ECO:0000256" key="5">
    <source>
        <dbReference type="ARBA" id="ARBA00022643"/>
    </source>
</evidence>
<dbReference type="GO" id="GO:0016491">
    <property type="term" value="F:oxidoreductase activity"/>
    <property type="evidence" value="ECO:0007669"/>
    <property type="project" value="UniProtKB-KW"/>
</dbReference>
<dbReference type="Gene3D" id="3.40.50.720">
    <property type="entry name" value="NAD(P)-binding Rossmann-like Domain"/>
    <property type="match status" value="1"/>
</dbReference>
<dbReference type="CDD" id="cd02803">
    <property type="entry name" value="OYE_like_FMN_family"/>
    <property type="match status" value="1"/>
</dbReference>
<evidence type="ECO:0000259" key="10">
    <source>
        <dbReference type="Pfam" id="PF00724"/>
    </source>
</evidence>
<keyword evidence="5" id="KW-0288">FMN</keyword>
<dbReference type="InterPro" id="IPR036188">
    <property type="entry name" value="FAD/NAD-bd_sf"/>
</dbReference>
<dbReference type="Pfam" id="PF07992">
    <property type="entry name" value="Pyr_redox_2"/>
    <property type="match status" value="1"/>
</dbReference>
<dbReference type="InterPro" id="IPR023753">
    <property type="entry name" value="FAD/NAD-binding_dom"/>
</dbReference>
<keyword evidence="8" id="KW-0408">Iron</keyword>
<dbReference type="PANTHER" id="PTHR42917">
    <property type="entry name" value="2,4-DIENOYL-COA REDUCTASE"/>
    <property type="match status" value="1"/>
</dbReference>
<evidence type="ECO:0000256" key="1">
    <source>
        <dbReference type="ARBA" id="ARBA00001917"/>
    </source>
</evidence>
<evidence type="ECO:0000256" key="3">
    <source>
        <dbReference type="ARBA" id="ARBA00011048"/>
    </source>
</evidence>
<feature type="domain" description="NADH:flavin oxidoreductase/NADH oxidase N-terminal" evidence="10">
    <location>
        <begin position="6"/>
        <end position="331"/>
    </location>
</feature>
<evidence type="ECO:0000313" key="13">
    <source>
        <dbReference type="Proteomes" id="UP000319449"/>
    </source>
</evidence>
<keyword evidence="9" id="KW-0411">Iron-sulfur</keyword>
<keyword evidence="7" id="KW-0560">Oxidoreductase</keyword>
<dbReference type="InterPro" id="IPR051793">
    <property type="entry name" value="NADH:flavin_oxidoreductase"/>
</dbReference>
<dbReference type="Pfam" id="PF00724">
    <property type="entry name" value="Oxidored_FMN"/>
    <property type="match status" value="1"/>
</dbReference>
<comment type="similarity">
    <text evidence="3">In the N-terminal section; belongs to the NADH:flavin oxidoreductase/NADH oxidase family.</text>
</comment>
<evidence type="ECO:0000256" key="7">
    <source>
        <dbReference type="ARBA" id="ARBA00023002"/>
    </source>
</evidence>
<dbReference type="GO" id="GO:0051536">
    <property type="term" value="F:iron-sulfur cluster binding"/>
    <property type="evidence" value="ECO:0007669"/>
    <property type="project" value="UniProtKB-KW"/>
</dbReference>
<dbReference type="GO" id="GO:0010181">
    <property type="term" value="F:FMN binding"/>
    <property type="evidence" value="ECO:0007669"/>
    <property type="project" value="InterPro"/>
</dbReference>
<evidence type="ECO:0000256" key="2">
    <source>
        <dbReference type="ARBA" id="ARBA00001966"/>
    </source>
</evidence>
<dbReference type="PANTHER" id="PTHR42917:SF2">
    <property type="entry name" value="2,4-DIENOYL-COA REDUCTASE [(2E)-ENOYL-COA-PRODUCING]"/>
    <property type="match status" value="1"/>
</dbReference>
<dbReference type="Proteomes" id="UP000319449">
    <property type="component" value="Unassembled WGS sequence"/>
</dbReference>
<comment type="cofactor">
    <cofactor evidence="2">
        <name>[4Fe-4S] cluster</name>
        <dbReference type="ChEBI" id="CHEBI:49883"/>
    </cofactor>
</comment>
<keyword evidence="4" id="KW-0285">Flavoprotein</keyword>
<evidence type="ECO:0000313" key="12">
    <source>
        <dbReference type="EMBL" id="TWJ11348.1"/>
    </source>
</evidence>
<evidence type="ECO:0000259" key="11">
    <source>
        <dbReference type="Pfam" id="PF07992"/>
    </source>
</evidence>
<dbReference type="EMBL" id="VLLN01000051">
    <property type="protein sequence ID" value="TWJ11348.1"/>
    <property type="molecule type" value="Genomic_DNA"/>
</dbReference>
<evidence type="ECO:0000256" key="6">
    <source>
        <dbReference type="ARBA" id="ARBA00022723"/>
    </source>
</evidence>
<proteinExistence type="inferred from homology"/>
<dbReference type="AlphaFoldDB" id="A0A562V0G1"/>
<organism evidence="12 13">
    <name type="scientific">Geobacter argillaceus</name>
    <dbReference type="NCBI Taxonomy" id="345631"/>
    <lineage>
        <taxon>Bacteria</taxon>
        <taxon>Pseudomonadati</taxon>
        <taxon>Thermodesulfobacteriota</taxon>
        <taxon>Desulfuromonadia</taxon>
        <taxon>Geobacterales</taxon>
        <taxon>Geobacteraceae</taxon>
        <taxon>Geobacter</taxon>
    </lineage>
</organism>
<dbReference type="RefSeq" id="WP_145026238.1">
    <property type="nucleotide sequence ID" value="NZ_VLLN01000051.1"/>
</dbReference>
<comment type="cofactor">
    <cofactor evidence="1">
        <name>FMN</name>
        <dbReference type="ChEBI" id="CHEBI:58210"/>
    </cofactor>
</comment>
<reference evidence="12 13" key="1">
    <citation type="submission" date="2019-07" db="EMBL/GenBank/DDBJ databases">
        <title>Genomic Encyclopedia of Archaeal and Bacterial Type Strains, Phase II (KMG-II): from individual species to whole genera.</title>
        <authorList>
            <person name="Goeker M."/>
        </authorList>
    </citation>
    <scope>NUCLEOTIDE SEQUENCE [LARGE SCALE GENOMIC DNA]</scope>
    <source>
        <strain evidence="12 13">ATCC BAA-1139</strain>
    </source>
</reference>
<dbReference type="InterPro" id="IPR013785">
    <property type="entry name" value="Aldolase_TIM"/>
</dbReference>
<evidence type="ECO:0000256" key="4">
    <source>
        <dbReference type="ARBA" id="ARBA00022630"/>
    </source>
</evidence>
<dbReference type="PRINTS" id="PR00368">
    <property type="entry name" value="FADPNR"/>
</dbReference>
<dbReference type="GO" id="GO:0046872">
    <property type="term" value="F:metal ion binding"/>
    <property type="evidence" value="ECO:0007669"/>
    <property type="project" value="UniProtKB-KW"/>
</dbReference>
<dbReference type="SUPFAM" id="SSF51395">
    <property type="entry name" value="FMN-linked oxidoreductases"/>
    <property type="match status" value="1"/>
</dbReference>